<protein>
    <recommendedName>
        <fullName evidence="4">DUF541 domain-containing protein</fullName>
    </recommendedName>
</protein>
<evidence type="ECO:0008006" key="4">
    <source>
        <dbReference type="Google" id="ProtNLM"/>
    </source>
</evidence>
<feature type="compositionally biased region" description="Polar residues" evidence="1">
    <location>
        <begin position="347"/>
        <end position="356"/>
    </location>
</feature>
<dbReference type="Proteomes" id="UP000005113">
    <property type="component" value="Unassembled WGS sequence"/>
</dbReference>
<proteinExistence type="predicted"/>
<dbReference type="EMBL" id="JH719942">
    <property type="protein sequence ID" value="EJF53091.1"/>
    <property type="molecule type" value="Genomic_DNA"/>
</dbReference>
<organism evidence="2 3">
    <name type="scientific">Saprospira grandis DSM 2844</name>
    <dbReference type="NCBI Taxonomy" id="694433"/>
    <lineage>
        <taxon>Bacteria</taxon>
        <taxon>Pseudomonadati</taxon>
        <taxon>Bacteroidota</taxon>
        <taxon>Saprospiria</taxon>
        <taxon>Saprospirales</taxon>
        <taxon>Saprospiraceae</taxon>
        <taxon>Saprospira</taxon>
    </lineage>
</organism>
<sequence length="356" mass="40958">MRYSFFLLLACFFLGQGLVFGQARGNARRSKGNYKAKSNSNYQAPLLQPEGDLPRASFFSHDEVLLEVHALSNQKASSYLAIFNIRQLGKTAEETDRLLQERFRNFKRKLQALGVAEQDIHLDMLSFVPVYELEEEKKLFSPKTYNEVPKGFEMQQNVHVSYRNAAQLGAIVSAAAQVEIYDLAKVEYFVENTAAVYEELRKEALAYLMREMIELEKIGLELDLASRRMAEAEGAVYPAERYASYQAFSSPSLDGKNRLALQEKAQTQYYAPMPYNDFEIILNPEIQEPAVQFMYHIQFAFKLKKPAPEVKIEKEKEFIWITPQGDMRLLKVEKAKEKRPQARRPKPNTTVIPETN</sequence>
<gene>
    <name evidence="2" type="ORF">SapgrDRAFT_1375</name>
</gene>
<evidence type="ECO:0000256" key="1">
    <source>
        <dbReference type="SAM" id="MobiDB-lite"/>
    </source>
</evidence>
<evidence type="ECO:0000313" key="2">
    <source>
        <dbReference type="EMBL" id="EJF53091.1"/>
    </source>
</evidence>
<feature type="region of interest" description="Disordered" evidence="1">
    <location>
        <begin position="334"/>
        <end position="356"/>
    </location>
</feature>
<dbReference type="RefSeq" id="WP_002658496.1">
    <property type="nucleotide sequence ID" value="NZ_JH719942.1"/>
</dbReference>
<dbReference type="OrthoDB" id="1228710at2"/>
<name>J0XVN8_9BACT</name>
<dbReference type="Gene3D" id="3.30.70.2970">
    <property type="entry name" value="Protein of unknown function (DUF541), domain 2"/>
    <property type="match status" value="1"/>
</dbReference>
<reference evidence="3" key="1">
    <citation type="journal article" date="2012" name="Stand. Genomic Sci.">
        <title>Permanent draft genome sequence of the gliding predator Saprospira grandis strain Sa g1 (= HR1).</title>
        <authorList>
            <person name="Mavromatis K."/>
            <person name="Chertkov O."/>
            <person name="Lapidus A."/>
            <person name="Nolan M."/>
            <person name="Lucas S."/>
            <person name="Tice H."/>
            <person name="Del Rio T.G."/>
            <person name="Cheng J.F."/>
            <person name="Han C."/>
            <person name="Tapia R."/>
            <person name="Bruce D."/>
            <person name="Goodwin L.A."/>
            <person name="Pitluck S."/>
            <person name="Huntemann M."/>
            <person name="Liolios K."/>
            <person name="Pagani I."/>
            <person name="Ivanova N."/>
            <person name="Mikhailova N."/>
            <person name="Pati A."/>
            <person name="Chen A."/>
            <person name="Palaniappan K."/>
            <person name="Land M."/>
            <person name="Brambilla E.M."/>
            <person name="Rohde M."/>
            <person name="Spring S."/>
            <person name="Goker M."/>
            <person name="Detter J.C."/>
            <person name="Bristow J."/>
            <person name="Eisen J.A."/>
            <person name="Markowitz V."/>
            <person name="Hugenholtz P."/>
            <person name="Kyrpides N.C."/>
            <person name="Klenk H.P."/>
            <person name="Woyke T."/>
        </authorList>
    </citation>
    <scope>NUCLEOTIDE SEQUENCE [LARGE SCALE GENOMIC DNA]</scope>
    <source>
        <strain evidence="3">DSM 2844</strain>
    </source>
</reference>
<dbReference type="InterPro" id="IPR007497">
    <property type="entry name" value="SIMPL/DUF541"/>
</dbReference>
<dbReference type="HOGENOM" id="CLU_070031_0_0_10"/>
<evidence type="ECO:0000313" key="3">
    <source>
        <dbReference type="Proteomes" id="UP000005113"/>
    </source>
</evidence>
<dbReference type="Pfam" id="PF04402">
    <property type="entry name" value="SIMPL"/>
    <property type="match status" value="1"/>
</dbReference>
<accession>J0XVN8</accession>
<dbReference type="AlphaFoldDB" id="J0XVN8"/>